<gene>
    <name evidence="5" type="ORF">QRT05_02500</name>
</gene>
<evidence type="ECO:0000256" key="2">
    <source>
        <dbReference type="ARBA" id="ARBA00023002"/>
    </source>
</evidence>
<keyword evidence="1" id="KW-0285">Flavoprotein</keyword>
<dbReference type="CDD" id="cd00038">
    <property type="entry name" value="CAP_ED"/>
    <property type="match status" value="1"/>
</dbReference>
<evidence type="ECO:0000313" key="5">
    <source>
        <dbReference type="EMBL" id="MDM7830190.1"/>
    </source>
</evidence>
<dbReference type="Pfam" id="PF07992">
    <property type="entry name" value="Pyr_redox_2"/>
    <property type="match status" value="1"/>
</dbReference>
<dbReference type="Gene3D" id="2.60.120.10">
    <property type="entry name" value="Jelly Rolls"/>
    <property type="match status" value="1"/>
</dbReference>
<accession>A0ABT7S3J4</accession>
<dbReference type="InterPro" id="IPR000595">
    <property type="entry name" value="cNMP-bd_dom"/>
</dbReference>
<dbReference type="Proteomes" id="UP001321453">
    <property type="component" value="Unassembled WGS sequence"/>
</dbReference>
<dbReference type="InterPro" id="IPR036188">
    <property type="entry name" value="FAD/NAD-bd_sf"/>
</dbReference>
<feature type="domain" description="Cyclic nucleotide-binding" evidence="4">
    <location>
        <begin position="12"/>
        <end position="112"/>
    </location>
</feature>
<dbReference type="InterPro" id="IPR018490">
    <property type="entry name" value="cNMP-bd_dom_sf"/>
</dbReference>
<protein>
    <submittedName>
        <fullName evidence="5">FAD-dependent oxidoreductase</fullName>
    </submittedName>
</protein>
<dbReference type="PROSITE" id="PS50042">
    <property type="entry name" value="CNMP_BINDING_3"/>
    <property type="match status" value="1"/>
</dbReference>
<dbReference type="Pfam" id="PF00027">
    <property type="entry name" value="cNMP_binding"/>
    <property type="match status" value="1"/>
</dbReference>
<organism evidence="5 6">
    <name type="scientific">Cellulomonas edaphi</name>
    <dbReference type="NCBI Taxonomy" id="3053468"/>
    <lineage>
        <taxon>Bacteria</taxon>
        <taxon>Bacillati</taxon>
        <taxon>Actinomycetota</taxon>
        <taxon>Actinomycetes</taxon>
        <taxon>Micrococcales</taxon>
        <taxon>Cellulomonadaceae</taxon>
        <taxon>Cellulomonas</taxon>
    </lineage>
</organism>
<evidence type="ECO:0000313" key="6">
    <source>
        <dbReference type="Proteomes" id="UP001321453"/>
    </source>
</evidence>
<dbReference type="SMART" id="SM00100">
    <property type="entry name" value="cNMP"/>
    <property type="match status" value="1"/>
</dbReference>
<dbReference type="PANTHER" id="PTHR48105">
    <property type="entry name" value="THIOREDOXIN REDUCTASE 1-RELATED-RELATED"/>
    <property type="match status" value="1"/>
</dbReference>
<dbReference type="InterPro" id="IPR050097">
    <property type="entry name" value="Ferredoxin-NADP_redctase_2"/>
</dbReference>
<keyword evidence="2" id="KW-0560">Oxidoreductase</keyword>
<dbReference type="Gene3D" id="3.50.50.60">
    <property type="entry name" value="FAD/NAD(P)-binding domain"/>
    <property type="match status" value="2"/>
</dbReference>
<sequence>MISADELRAIPLFADLTSEQLAFLSRAVEDISLVPGEYAVHEGDDRALYAVVEGLVHLTKEVNGVERVIGPRGPGELYGEVPVMLSMNMPAGCVAVEPSRILRVDVGTFFTLAATAPQVVATVGALAKGRMEGLKEIAAEKPTPDMVVIGPPVDPRVHEVRTFLNRNRISFETISTDHHAGPFPVVELADGRRLVDPSMREVALAGGLAVFPAHDHYEVVIIGGGPTGLTAAVNGAAEGLRTLVVERFAPGGQAGTSTRIENYTGFPFGVSGDELASKAMRQAKRLGAEIVVTRAIEAIDASARTLTLDGGAQISAQVVLVTSGVEWRHVDLAGIDRFVGNGVYYGAARSDSGLAHGQDVFIIGAGNSAGQAALFFSRHARSVTLVVRGESLAASMSQYLIDQIASNRHIVVETRSEVVALHGQDALQAIEVADRRTGTVRQRDAEVLFVMIGADAVTSWLPPEVARDSHGFVLTGPDARDSGRWTQPREPFALETTAPGIFAAGDVRSGSVKRVASGVGEGGMAIAFAHQYLAL</sequence>
<keyword evidence="6" id="KW-1185">Reference proteome</keyword>
<name>A0ABT7S3J4_9CELL</name>
<dbReference type="InterPro" id="IPR014710">
    <property type="entry name" value="RmlC-like_jellyroll"/>
</dbReference>
<dbReference type="InterPro" id="IPR023753">
    <property type="entry name" value="FAD/NAD-binding_dom"/>
</dbReference>
<dbReference type="SUPFAM" id="SSF51206">
    <property type="entry name" value="cAMP-binding domain-like"/>
    <property type="match status" value="1"/>
</dbReference>
<reference evidence="5 6" key="1">
    <citation type="submission" date="2023-06" db="EMBL/GenBank/DDBJ databases">
        <title>Cellulomonas sp. MW9 Whole genome sequence.</title>
        <authorList>
            <person name="Park S."/>
        </authorList>
    </citation>
    <scope>NUCLEOTIDE SEQUENCE [LARGE SCALE GENOMIC DNA]</scope>
    <source>
        <strain evidence="5 6">MW9</strain>
    </source>
</reference>
<dbReference type="SUPFAM" id="SSF51905">
    <property type="entry name" value="FAD/NAD(P)-binding domain"/>
    <property type="match status" value="1"/>
</dbReference>
<dbReference type="PRINTS" id="PR00368">
    <property type="entry name" value="FADPNR"/>
</dbReference>
<dbReference type="PRINTS" id="PR00469">
    <property type="entry name" value="PNDRDTASEII"/>
</dbReference>
<dbReference type="RefSeq" id="WP_289444961.1">
    <property type="nucleotide sequence ID" value="NZ_JAUCGR010000001.1"/>
</dbReference>
<evidence type="ECO:0000259" key="4">
    <source>
        <dbReference type="PROSITE" id="PS50042"/>
    </source>
</evidence>
<proteinExistence type="predicted"/>
<evidence type="ECO:0000256" key="1">
    <source>
        <dbReference type="ARBA" id="ARBA00022630"/>
    </source>
</evidence>
<dbReference type="EMBL" id="JAUCGR010000001">
    <property type="protein sequence ID" value="MDM7830190.1"/>
    <property type="molecule type" value="Genomic_DNA"/>
</dbReference>
<evidence type="ECO:0000256" key="3">
    <source>
        <dbReference type="ARBA" id="ARBA00048132"/>
    </source>
</evidence>
<comment type="caution">
    <text evidence="5">The sequence shown here is derived from an EMBL/GenBank/DDBJ whole genome shotgun (WGS) entry which is preliminary data.</text>
</comment>
<comment type="catalytic activity">
    <reaction evidence="3">
        <text>[thioredoxin]-dithiol + NADP(+) = [thioredoxin]-disulfide + NADPH + H(+)</text>
        <dbReference type="Rhea" id="RHEA:20345"/>
        <dbReference type="Rhea" id="RHEA-COMP:10698"/>
        <dbReference type="Rhea" id="RHEA-COMP:10700"/>
        <dbReference type="ChEBI" id="CHEBI:15378"/>
        <dbReference type="ChEBI" id="CHEBI:29950"/>
        <dbReference type="ChEBI" id="CHEBI:50058"/>
        <dbReference type="ChEBI" id="CHEBI:57783"/>
        <dbReference type="ChEBI" id="CHEBI:58349"/>
        <dbReference type="EC" id="1.8.1.9"/>
    </reaction>
</comment>